<protein>
    <submittedName>
        <fullName evidence="6">NUDIX hydrolase</fullName>
        <ecNumber evidence="6">3.6.-.-</ecNumber>
    </submittedName>
</protein>
<evidence type="ECO:0000313" key="6">
    <source>
        <dbReference type="EMBL" id="MFD2671445.1"/>
    </source>
</evidence>
<dbReference type="InterPro" id="IPR020476">
    <property type="entry name" value="Nudix_hydrolase"/>
</dbReference>
<dbReference type="PANTHER" id="PTHR43046">
    <property type="entry name" value="GDP-MANNOSE MANNOSYL HYDROLASE"/>
    <property type="match status" value="1"/>
</dbReference>
<organism evidence="6 7">
    <name type="scientific">Marinicrinis sediminis</name>
    <dbReference type="NCBI Taxonomy" id="1652465"/>
    <lineage>
        <taxon>Bacteria</taxon>
        <taxon>Bacillati</taxon>
        <taxon>Bacillota</taxon>
        <taxon>Bacilli</taxon>
        <taxon>Bacillales</taxon>
        <taxon>Paenibacillaceae</taxon>
    </lineage>
</organism>
<dbReference type="InterPro" id="IPR020084">
    <property type="entry name" value="NUDIX_hydrolase_CS"/>
</dbReference>
<gene>
    <name evidence="6" type="ORF">ACFSUC_07470</name>
</gene>
<dbReference type="PROSITE" id="PS51462">
    <property type="entry name" value="NUDIX"/>
    <property type="match status" value="1"/>
</dbReference>
<dbReference type="RefSeq" id="WP_379928909.1">
    <property type="nucleotide sequence ID" value="NZ_JBHUMM010000010.1"/>
</dbReference>
<dbReference type="InterPro" id="IPR015797">
    <property type="entry name" value="NUDIX_hydrolase-like_dom_sf"/>
</dbReference>
<dbReference type="Pfam" id="PF00293">
    <property type="entry name" value="NUDIX"/>
    <property type="match status" value="1"/>
</dbReference>
<comment type="similarity">
    <text evidence="4">Belongs to the Nudix hydrolase family.</text>
</comment>
<dbReference type="InterPro" id="IPR000086">
    <property type="entry name" value="NUDIX_hydrolase_dom"/>
</dbReference>
<feature type="domain" description="Nudix hydrolase" evidence="5">
    <location>
        <begin position="1"/>
        <end position="125"/>
    </location>
</feature>
<evidence type="ECO:0000313" key="7">
    <source>
        <dbReference type="Proteomes" id="UP001597497"/>
    </source>
</evidence>
<comment type="cofactor">
    <cofactor evidence="1">
        <name>Mg(2+)</name>
        <dbReference type="ChEBI" id="CHEBI:18420"/>
    </cofactor>
</comment>
<dbReference type="GO" id="GO:0016787">
    <property type="term" value="F:hydrolase activity"/>
    <property type="evidence" value="ECO:0007669"/>
    <property type="project" value="UniProtKB-KW"/>
</dbReference>
<dbReference type="EC" id="3.6.-.-" evidence="6"/>
<dbReference type="PANTHER" id="PTHR43046:SF12">
    <property type="entry name" value="GDP-MANNOSE MANNOSYL HYDROLASE"/>
    <property type="match status" value="1"/>
</dbReference>
<sequence>MQRVNVAYALVQDEQGRVLMVYNRRGTWSLPGGMVEDGETLTEAVVREAKEETGLTVTVHELVSVNEAFLDEKQVLFFTFLATATHVPEQLEGDDQIIEVAWKTIEEANALMSYLKQGIEQLIHRQGSMYTLQNKRPS</sequence>
<keyword evidence="2 4" id="KW-0378">Hydrolase</keyword>
<dbReference type="Proteomes" id="UP001597497">
    <property type="component" value="Unassembled WGS sequence"/>
</dbReference>
<keyword evidence="3" id="KW-0460">Magnesium</keyword>
<comment type="caution">
    <text evidence="6">The sequence shown here is derived from an EMBL/GenBank/DDBJ whole genome shotgun (WGS) entry which is preliminary data.</text>
</comment>
<dbReference type="EMBL" id="JBHUMM010000010">
    <property type="protein sequence ID" value="MFD2671445.1"/>
    <property type="molecule type" value="Genomic_DNA"/>
</dbReference>
<keyword evidence="7" id="KW-1185">Reference proteome</keyword>
<evidence type="ECO:0000259" key="5">
    <source>
        <dbReference type="PROSITE" id="PS51462"/>
    </source>
</evidence>
<dbReference type="SUPFAM" id="SSF55811">
    <property type="entry name" value="Nudix"/>
    <property type="match status" value="1"/>
</dbReference>
<dbReference type="Gene3D" id="3.90.79.10">
    <property type="entry name" value="Nucleoside Triphosphate Pyrophosphohydrolase"/>
    <property type="match status" value="1"/>
</dbReference>
<evidence type="ECO:0000256" key="2">
    <source>
        <dbReference type="ARBA" id="ARBA00022801"/>
    </source>
</evidence>
<accession>A0ABW5R9Z4</accession>
<evidence type="ECO:0000256" key="3">
    <source>
        <dbReference type="ARBA" id="ARBA00022842"/>
    </source>
</evidence>
<evidence type="ECO:0000256" key="1">
    <source>
        <dbReference type="ARBA" id="ARBA00001946"/>
    </source>
</evidence>
<proteinExistence type="inferred from homology"/>
<evidence type="ECO:0000256" key="4">
    <source>
        <dbReference type="RuleBase" id="RU003476"/>
    </source>
</evidence>
<reference evidence="7" key="1">
    <citation type="journal article" date="2019" name="Int. J. Syst. Evol. Microbiol.">
        <title>The Global Catalogue of Microorganisms (GCM) 10K type strain sequencing project: providing services to taxonomists for standard genome sequencing and annotation.</title>
        <authorList>
            <consortium name="The Broad Institute Genomics Platform"/>
            <consortium name="The Broad Institute Genome Sequencing Center for Infectious Disease"/>
            <person name="Wu L."/>
            <person name="Ma J."/>
        </authorList>
    </citation>
    <scope>NUCLEOTIDE SEQUENCE [LARGE SCALE GENOMIC DNA]</scope>
    <source>
        <strain evidence="7">KCTC 33676</strain>
    </source>
</reference>
<dbReference type="PRINTS" id="PR00502">
    <property type="entry name" value="NUDIXFAMILY"/>
</dbReference>
<dbReference type="CDD" id="cd02883">
    <property type="entry name" value="NUDIX_Hydrolase"/>
    <property type="match status" value="1"/>
</dbReference>
<dbReference type="PROSITE" id="PS00893">
    <property type="entry name" value="NUDIX_BOX"/>
    <property type="match status" value="1"/>
</dbReference>
<name>A0ABW5R9Z4_9BACL</name>